<dbReference type="InterPro" id="IPR036962">
    <property type="entry name" value="Glyco_hydro_3_N_sf"/>
</dbReference>
<dbReference type="SMART" id="SM01217">
    <property type="entry name" value="Fn3_like"/>
    <property type="match status" value="1"/>
</dbReference>
<evidence type="ECO:0000256" key="3">
    <source>
        <dbReference type="ARBA" id="ARBA00023277"/>
    </source>
</evidence>
<dbReference type="InterPro" id="IPR002772">
    <property type="entry name" value="Glyco_hydro_3_C"/>
</dbReference>
<dbReference type="PANTHER" id="PTHR42715:SF10">
    <property type="entry name" value="BETA-GLUCOSIDASE"/>
    <property type="match status" value="1"/>
</dbReference>
<protein>
    <submittedName>
        <fullName evidence="7">Beta-glucosidase</fullName>
        <ecNumber evidence="7">3.2.1.21</ecNumber>
    </submittedName>
</protein>
<feature type="region of interest" description="Disordered" evidence="5">
    <location>
        <begin position="20"/>
        <end position="61"/>
    </location>
</feature>
<evidence type="ECO:0000256" key="4">
    <source>
        <dbReference type="RuleBase" id="RU361161"/>
    </source>
</evidence>
<dbReference type="InterPro" id="IPR017853">
    <property type="entry name" value="GH"/>
</dbReference>
<keyword evidence="2 4" id="KW-0378">Hydrolase</keyword>
<dbReference type="InterPro" id="IPR019800">
    <property type="entry name" value="Glyco_hydro_3_AS"/>
</dbReference>
<dbReference type="AlphaFoldDB" id="A0A5P9QEQ5"/>
<dbReference type="SUPFAM" id="SSF51445">
    <property type="entry name" value="(Trans)glycosidases"/>
    <property type="match status" value="1"/>
</dbReference>
<dbReference type="Pfam" id="PF01915">
    <property type="entry name" value="Glyco_hydro_3_C"/>
    <property type="match status" value="1"/>
</dbReference>
<feature type="region of interest" description="Disordered" evidence="5">
    <location>
        <begin position="764"/>
        <end position="785"/>
    </location>
</feature>
<dbReference type="Gene3D" id="3.20.20.300">
    <property type="entry name" value="Glycoside hydrolase, family 3, N-terminal domain"/>
    <property type="match status" value="1"/>
</dbReference>
<dbReference type="SUPFAM" id="SSF52279">
    <property type="entry name" value="Beta-D-glucan exohydrolase, C-terminal domain"/>
    <property type="match status" value="1"/>
</dbReference>
<dbReference type="EMBL" id="CP045529">
    <property type="protein sequence ID" value="QFU98935.1"/>
    <property type="molecule type" value="Genomic_DNA"/>
</dbReference>
<reference evidence="7 8" key="1">
    <citation type="submission" date="2019-10" db="EMBL/GenBank/DDBJ databases">
        <title>Genome sequence of Luteimicrobium xylanilyticum HY-24.</title>
        <authorList>
            <person name="Kim D.Y."/>
            <person name="Park H.-Y."/>
        </authorList>
    </citation>
    <scope>NUCLEOTIDE SEQUENCE [LARGE SCALE GENOMIC DNA]</scope>
    <source>
        <strain evidence="7 8">HY-24</strain>
    </source>
</reference>
<dbReference type="Gene3D" id="2.60.40.10">
    <property type="entry name" value="Immunoglobulins"/>
    <property type="match status" value="1"/>
</dbReference>
<evidence type="ECO:0000256" key="5">
    <source>
        <dbReference type="SAM" id="MobiDB-lite"/>
    </source>
</evidence>
<proteinExistence type="inferred from homology"/>
<dbReference type="KEGG" id="lxl:KDY119_02460"/>
<dbReference type="GO" id="GO:0005975">
    <property type="term" value="P:carbohydrate metabolic process"/>
    <property type="evidence" value="ECO:0007669"/>
    <property type="project" value="InterPro"/>
</dbReference>
<gene>
    <name evidence="7" type="ORF">KDY119_02460</name>
</gene>
<dbReference type="Pfam" id="PF00933">
    <property type="entry name" value="Glyco_hydro_3"/>
    <property type="match status" value="1"/>
</dbReference>
<evidence type="ECO:0000256" key="1">
    <source>
        <dbReference type="ARBA" id="ARBA00005336"/>
    </source>
</evidence>
<evidence type="ECO:0000259" key="6">
    <source>
        <dbReference type="SMART" id="SM01217"/>
    </source>
</evidence>
<dbReference type="PROSITE" id="PS00775">
    <property type="entry name" value="GLYCOSYL_HYDROL_F3"/>
    <property type="match status" value="1"/>
</dbReference>
<dbReference type="Gene3D" id="3.40.50.1700">
    <property type="entry name" value="Glycoside hydrolase family 3 C-terminal domain"/>
    <property type="match status" value="1"/>
</dbReference>
<dbReference type="InterPro" id="IPR001764">
    <property type="entry name" value="Glyco_hydro_3_N"/>
</dbReference>
<keyword evidence="8" id="KW-1185">Reference proteome</keyword>
<name>A0A5P9QEQ5_9MICO</name>
<evidence type="ECO:0000256" key="2">
    <source>
        <dbReference type="ARBA" id="ARBA00022801"/>
    </source>
</evidence>
<dbReference type="Proteomes" id="UP000326702">
    <property type="component" value="Chromosome"/>
</dbReference>
<dbReference type="PANTHER" id="PTHR42715">
    <property type="entry name" value="BETA-GLUCOSIDASE"/>
    <property type="match status" value="1"/>
</dbReference>
<dbReference type="GO" id="GO:0008422">
    <property type="term" value="F:beta-glucosidase activity"/>
    <property type="evidence" value="ECO:0007669"/>
    <property type="project" value="UniProtKB-EC"/>
</dbReference>
<dbReference type="InterPro" id="IPR050288">
    <property type="entry name" value="Cellulose_deg_GH3"/>
</dbReference>
<dbReference type="OrthoDB" id="3187421at2"/>
<dbReference type="RefSeq" id="WP_051136155.1">
    <property type="nucleotide sequence ID" value="NZ_BAABIH010000004.1"/>
</dbReference>
<evidence type="ECO:0000313" key="8">
    <source>
        <dbReference type="Proteomes" id="UP000326702"/>
    </source>
</evidence>
<keyword evidence="4 7" id="KW-0326">Glycosidase</keyword>
<dbReference type="Pfam" id="PF14310">
    <property type="entry name" value="Fn3-like"/>
    <property type="match status" value="1"/>
</dbReference>
<feature type="domain" description="Fibronectin type III-like" evidence="6">
    <location>
        <begin position="600"/>
        <end position="674"/>
    </location>
</feature>
<dbReference type="PRINTS" id="PR00133">
    <property type="entry name" value="GLHYDRLASE3"/>
</dbReference>
<accession>A0A5P9QEQ5</accession>
<dbReference type="EC" id="3.2.1.21" evidence="7"/>
<dbReference type="InterPro" id="IPR026891">
    <property type="entry name" value="Fn3-like"/>
</dbReference>
<comment type="similarity">
    <text evidence="1 4">Belongs to the glycosyl hydrolase 3 family.</text>
</comment>
<dbReference type="InterPro" id="IPR036881">
    <property type="entry name" value="Glyco_hydro_3_C_sf"/>
</dbReference>
<dbReference type="InterPro" id="IPR013783">
    <property type="entry name" value="Ig-like_fold"/>
</dbReference>
<keyword evidence="3" id="KW-0119">Carbohydrate metabolism</keyword>
<evidence type="ECO:0000313" key="7">
    <source>
        <dbReference type="EMBL" id="QFU98935.1"/>
    </source>
</evidence>
<organism evidence="7 8">
    <name type="scientific">Luteimicrobium xylanilyticum</name>
    <dbReference type="NCBI Taxonomy" id="1133546"/>
    <lineage>
        <taxon>Bacteria</taxon>
        <taxon>Bacillati</taxon>
        <taxon>Actinomycetota</taxon>
        <taxon>Actinomycetes</taxon>
        <taxon>Micrococcales</taxon>
        <taxon>Luteimicrobium</taxon>
    </lineage>
</organism>
<sequence length="785" mass="82746">MTDTPVDLARRAALTSGSDTWHTTALAGPGGGDEERQIPRLTLSDGPHGLRRQPEGGDALGIGGSVPATCFPPACTLGASWDPSLVERVGAALGEEARAMGVHVVLGPGLNIKRSPLGGRNFEYVSEDPHLTGRFGAALVRGLQSRGVAATPKHFAVNNQETDRWRASADVDERTLRELYLPAFEHVVREARPWALMTAYNKVNGTYASEHAWLLQTVLREEWGFDGVVMSDWGAVADRVASLQAGLDLEMPPSGTDAEVAAAVQDGRLDAQVLDQVADRLARLAERTGPHPAPATTSAVAPGLDDATVDAHHALAREAARDSVVLLRNDGTLPVDPDRTRTVAVVGELARTPRFQGGGSSRVVPTRTDTPLGALCTALDDVGVGTTFDPGYVLGPEMGAAAAVEEDELRAEAVAAARSADVTILFLGLPDASESEGFDRTTLALPAGQLALLEAVGQTATPLVVVLAHGGVVDLRAVNEHAGAILDAGLAGQAGGAAVADVLLGAEPGGRLTETVPHALQDTPSYLGFPGRDGHVAYGEGVFVGYRGYDTVGRDVSYPFGHGLSYTTFAYTDLELHDVGELAWGVEFTVTNTGRRAGSDVAQLYVGRDTGPGTTSPDRPVHELRGFRKVRLAPGESERVRLLVAARDLATWDVQEHRWRVDPGEYRVEVAASCRDVRLVGTLSTPGDGHRVRLTAMSTLGEWARRPVGARLMERLRAAVPADAAREAPELVAMVSQVPLVKLTGWGFGLTREAVDAMVAQAAQEPGRAGEPLDALGSGRSKEPA</sequence>